<dbReference type="InterPro" id="IPR029058">
    <property type="entry name" value="AB_hydrolase_fold"/>
</dbReference>
<feature type="domain" description="Serine aminopeptidase S33" evidence="1">
    <location>
        <begin position="51"/>
        <end position="304"/>
    </location>
</feature>
<dbReference type="Proteomes" id="UP001595962">
    <property type="component" value="Unassembled WGS sequence"/>
</dbReference>
<dbReference type="GO" id="GO:0016787">
    <property type="term" value="F:hydrolase activity"/>
    <property type="evidence" value="ECO:0007669"/>
    <property type="project" value="UniProtKB-KW"/>
</dbReference>
<reference evidence="3" key="1">
    <citation type="journal article" date="2019" name="Int. J. Syst. Evol. Microbiol.">
        <title>The Global Catalogue of Microorganisms (GCM) 10K type strain sequencing project: providing services to taxonomists for standard genome sequencing and annotation.</title>
        <authorList>
            <consortium name="The Broad Institute Genomics Platform"/>
            <consortium name="The Broad Institute Genome Sequencing Center for Infectious Disease"/>
            <person name="Wu L."/>
            <person name="Ma J."/>
        </authorList>
    </citation>
    <scope>NUCLEOTIDE SEQUENCE [LARGE SCALE GENOMIC DNA]</scope>
    <source>
        <strain evidence="3">DT28</strain>
    </source>
</reference>
<dbReference type="PANTHER" id="PTHR11614">
    <property type="entry name" value="PHOSPHOLIPASE-RELATED"/>
    <property type="match status" value="1"/>
</dbReference>
<dbReference type="RefSeq" id="WP_377333933.1">
    <property type="nucleotide sequence ID" value="NZ_JBHSGB010000010.1"/>
</dbReference>
<evidence type="ECO:0000259" key="1">
    <source>
        <dbReference type="Pfam" id="PF12146"/>
    </source>
</evidence>
<organism evidence="2 3">
    <name type="scientific">Rheinheimera marina</name>
    <dbReference type="NCBI Taxonomy" id="1774958"/>
    <lineage>
        <taxon>Bacteria</taxon>
        <taxon>Pseudomonadati</taxon>
        <taxon>Pseudomonadota</taxon>
        <taxon>Gammaproteobacteria</taxon>
        <taxon>Chromatiales</taxon>
        <taxon>Chromatiaceae</taxon>
        <taxon>Rheinheimera</taxon>
    </lineage>
</organism>
<dbReference type="InterPro" id="IPR022742">
    <property type="entry name" value="Hydrolase_4"/>
</dbReference>
<accession>A0ABV9JMG0</accession>
<keyword evidence="3" id="KW-1185">Reference proteome</keyword>
<evidence type="ECO:0000313" key="2">
    <source>
        <dbReference type="EMBL" id="MFC4655433.1"/>
    </source>
</evidence>
<gene>
    <name evidence="2" type="ORF">ACFO3I_10455</name>
</gene>
<dbReference type="Gene3D" id="3.40.50.1820">
    <property type="entry name" value="alpha/beta hydrolase"/>
    <property type="match status" value="1"/>
</dbReference>
<dbReference type="EMBL" id="JBHSGB010000010">
    <property type="protein sequence ID" value="MFC4655433.1"/>
    <property type="molecule type" value="Genomic_DNA"/>
</dbReference>
<comment type="caution">
    <text evidence="2">The sequence shown here is derived from an EMBL/GenBank/DDBJ whole genome shotgun (WGS) entry which is preliminary data.</text>
</comment>
<sequence>MSAWQLQAQFSEQNLLQRQQELRQFWRSGHHQHFAAKDGTQLACSQFIQPNARADLVISPGRIEAAEKYMESCFDLYKAGFNLHLPDHRGQGRSARLCADPHLGYVADFDDYVQDLELFIQSKVRPLVRGPLLALGHSMGSAILCRYLQSTAQHGIQGAVFCSPMFGLPMASLPEPVALWLCKALRWWQGTPQYFPGQKPYRPVPFADNHLCQSQGRYQWFRDLYQQQPELQLGGVSSHWLVQALLACRQIQQAPPLRLPQLILQAGADDVVANPAQNLYVARQPGARLLRIDRAKHELFLETDSIRAELYQQLQLFWQQLGI</sequence>
<dbReference type="Pfam" id="PF12146">
    <property type="entry name" value="Hydrolase_4"/>
    <property type="match status" value="1"/>
</dbReference>
<evidence type="ECO:0000313" key="3">
    <source>
        <dbReference type="Proteomes" id="UP001595962"/>
    </source>
</evidence>
<keyword evidence="2" id="KW-0378">Hydrolase</keyword>
<protein>
    <submittedName>
        <fullName evidence="2">Alpha/beta fold hydrolase</fullName>
    </submittedName>
</protein>
<dbReference type="InterPro" id="IPR051044">
    <property type="entry name" value="MAG_DAG_Lipase"/>
</dbReference>
<dbReference type="SUPFAM" id="SSF53474">
    <property type="entry name" value="alpha/beta-Hydrolases"/>
    <property type="match status" value="1"/>
</dbReference>
<name>A0ABV9JMG0_9GAMM</name>
<proteinExistence type="predicted"/>